<name>A0A917PC21_9ACTN</name>
<gene>
    <name evidence="2" type="ORF">GCM10012282_78680</name>
</gene>
<keyword evidence="1" id="KW-1133">Transmembrane helix</keyword>
<feature type="transmembrane region" description="Helical" evidence="1">
    <location>
        <begin position="149"/>
        <end position="166"/>
    </location>
</feature>
<dbReference type="Proteomes" id="UP000625682">
    <property type="component" value="Unassembled WGS sequence"/>
</dbReference>
<accession>A0A917PC21</accession>
<dbReference type="EMBL" id="BMMU01000057">
    <property type="protein sequence ID" value="GGJ70082.1"/>
    <property type="molecule type" value="Genomic_DNA"/>
</dbReference>
<feature type="transmembrane region" description="Helical" evidence="1">
    <location>
        <begin position="241"/>
        <end position="262"/>
    </location>
</feature>
<evidence type="ECO:0000313" key="2">
    <source>
        <dbReference type="EMBL" id="GGJ70082.1"/>
    </source>
</evidence>
<keyword evidence="1" id="KW-0472">Membrane</keyword>
<protein>
    <submittedName>
        <fullName evidence="2">Uncharacterized protein</fullName>
    </submittedName>
</protein>
<keyword evidence="1" id="KW-0812">Transmembrane</keyword>
<feature type="transmembrane region" description="Helical" evidence="1">
    <location>
        <begin position="178"/>
        <end position="202"/>
    </location>
</feature>
<dbReference type="AlphaFoldDB" id="A0A917PC21"/>
<proteinExistence type="predicted"/>
<organism evidence="2 3">
    <name type="scientific">Streptomyces lacrimifluminis</name>
    <dbReference type="NCBI Taxonomy" id="1500077"/>
    <lineage>
        <taxon>Bacteria</taxon>
        <taxon>Bacillati</taxon>
        <taxon>Actinomycetota</taxon>
        <taxon>Actinomycetes</taxon>
        <taxon>Kitasatosporales</taxon>
        <taxon>Streptomycetaceae</taxon>
        <taxon>Streptomyces</taxon>
    </lineage>
</organism>
<comment type="caution">
    <text evidence="2">The sequence shown here is derived from an EMBL/GenBank/DDBJ whole genome shotgun (WGS) entry which is preliminary data.</text>
</comment>
<dbReference type="RefSeq" id="WP_189152186.1">
    <property type="nucleotide sequence ID" value="NZ_BAABER010000057.1"/>
</dbReference>
<keyword evidence="3" id="KW-1185">Reference proteome</keyword>
<reference evidence="2" key="2">
    <citation type="submission" date="2020-09" db="EMBL/GenBank/DDBJ databases">
        <authorList>
            <person name="Sun Q."/>
            <person name="Zhou Y."/>
        </authorList>
    </citation>
    <scope>NUCLEOTIDE SEQUENCE</scope>
    <source>
        <strain evidence="2">CGMCC 4.7272</strain>
    </source>
</reference>
<evidence type="ECO:0000256" key="1">
    <source>
        <dbReference type="SAM" id="Phobius"/>
    </source>
</evidence>
<sequence>MAEDAVPYRYGQYMVTDDELAGWTVYRARFDNKILGIEGPCPNCRHPTKLNVDRSVVARGQSGRKPALAPSERMTRICECACEELHGSADAGEPVKTCGSWWLVTMPLDPDADPPVRAATDASMLPALRAMQEVTATEEGTVRSSAENWIAAVTALLGLFGLAGVLMGKDAFTGLSGWARLVGGVFTAAAVGGAAFAVVSAYKAAYGWPVEVDLGNDHLLTTWFHNRRERLKQAASQLGRAVVLALCSLGALTVAIGCIWFWPRSGPKEALVEVTRGNDAKVCGTLLSSKTDRELRIRRPNGDIETFGAADLRSVKTVGNCPS</sequence>
<reference evidence="2" key="1">
    <citation type="journal article" date="2014" name="Int. J. Syst. Evol. Microbiol.">
        <title>Complete genome sequence of Corynebacterium casei LMG S-19264T (=DSM 44701T), isolated from a smear-ripened cheese.</title>
        <authorList>
            <consortium name="US DOE Joint Genome Institute (JGI-PGF)"/>
            <person name="Walter F."/>
            <person name="Albersmeier A."/>
            <person name="Kalinowski J."/>
            <person name="Ruckert C."/>
        </authorList>
    </citation>
    <scope>NUCLEOTIDE SEQUENCE</scope>
    <source>
        <strain evidence="2">CGMCC 4.7272</strain>
    </source>
</reference>
<evidence type="ECO:0000313" key="3">
    <source>
        <dbReference type="Proteomes" id="UP000625682"/>
    </source>
</evidence>